<evidence type="ECO:0000256" key="5">
    <source>
        <dbReference type="ARBA" id="ARBA00023204"/>
    </source>
</evidence>
<dbReference type="CDD" id="cd00221">
    <property type="entry name" value="Vsr"/>
    <property type="match status" value="1"/>
</dbReference>
<dbReference type="GO" id="GO:0006298">
    <property type="term" value="P:mismatch repair"/>
    <property type="evidence" value="ECO:0007669"/>
    <property type="project" value="UniProtKB-UniRule"/>
</dbReference>
<evidence type="ECO:0000256" key="6">
    <source>
        <dbReference type="PIRNR" id="PIRNR018267"/>
    </source>
</evidence>
<dbReference type="OrthoDB" id="9801520at2"/>
<keyword evidence="9" id="KW-1185">Reference proteome</keyword>
<dbReference type="PIRSF" id="PIRSF018267">
    <property type="entry name" value="VSR_endonuc"/>
    <property type="match status" value="1"/>
</dbReference>
<comment type="similarity">
    <text evidence="6">Belongs to the vsr family.</text>
</comment>
<evidence type="ECO:0000256" key="2">
    <source>
        <dbReference type="ARBA" id="ARBA00022759"/>
    </source>
</evidence>
<evidence type="ECO:0000256" key="1">
    <source>
        <dbReference type="ARBA" id="ARBA00022722"/>
    </source>
</evidence>
<dbReference type="eggNOG" id="COG3727">
    <property type="taxonomic scope" value="Bacteria"/>
</dbReference>
<keyword evidence="4 6" id="KW-0378">Hydrolase</keyword>
<dbReference type="AlphaFoldDB" id="A0A069E1E4"/>
<evidence type="ECO:0000313" key="9">
    <source>
        <dbReference type="Proteomes" id="UP000027446"/>
    </source>
</evidence>
<reference evidence="8 9" key="1">
    <citation type="journal article" date="2014" name="Antonie Van Leeuwenhoek">
        <title>Hyphomonas beringensis sp. nov. and Hyphomonas chukchiensis sp. nov., isolated from surface seawater of the Bering Sea and Chukchi Sea.</title>
        <authorList>
            <person name="Li C."/>
            <person name="Lai Q."/>
            <person name="Li G."/>
            <person name="Dong C."/>
            <person name="Wang J."/>
            <person name="Liao Y."/>
            <person name="Shao Z."/>
        </authorList>
    </citation>
    <scope>NUCLEOTIDE SEQUENCE [LARGE SCALE GENOMIC DNA]</scope>
    <source>
        <strain evidence="8 9">MHS-3</strain>
    </source>
</reference>
<evidence type="ECO:0000256" key="7">
    <source>
        <dbReference type="SAM" id="MobiDB-lite"/>
    </source>
</evidence>
<protein>
    <recommendedName>
        <fullName evidence="6">Very short patch repair endonuclease</fullName>
        <ecNumber evidence="6">3.1.-.-</ecNumber>
    </recommendedName>
</protein>
<evidence type="ECO:0000256" key="4">
    <source>
        <dbReference type="ARBA" id="ARBA00022801"/>
    </source>
</evidence>
<sequence length="155" mass="18029">MADIVDQKTRSRMMSGIGGKNTKPELALRKALHARGYRYRLHHRKLPGRPDIVMPSRRIVIFVHGCFWHRHPECRYATTPTTRPEFWAQKFERNVERDAENVAALQELGWRVAVVWECGLKPADFEANLNQLIDWIETPDSAQEYLVIPGPDRPE</sequence>
<dbReference type="GO" id="GO:0016787">
    <property type="term" value="F:hydrolase activity"/>
    <property type="evidence" value="ECO:0007669"/>
    <property type="project" value="UniProtKB-KW"/>
</dbReference>
<dbReference type="InterPro" id="IPR004603">
    <property type="entry name" value="DNA_mismatch_endonuc_vsr"/>
</dbReference>
<gene>
    <name evidence="8" type="ORF">HAD_12994</name>
</gene>
<dbReference type="Pfam" id="PF03852">
    <property type="entry name" value="Vsr"/>
    <property type="match status" value="1"/>
</dbReference>
<accession>A0A069E1E4</accession>
<evidence type="ECO:0000313" key="8">
    <source>
        <dbReference type="EMBL" id="KCZ83521.1"/>
    </source>
</evidence>
<comment type="function">
    <text evidence="6">May nick specific sequences that contain T:G mispairs resulting from m5C-deamination.</text>
</comment>
<dbReference type="RefSeq" id="WP_084331964.1">
    <property type="nucleotide sequence ID" value="NZ_ARYH01000002.1"/>
</dbReference>
<dbReference type="GO" id="GO:0004519">
    <property type="term" value="F:endonuclease activity"/>
    <property type="evidence" value="ECO:0007669"/>
    <property type="project" value="UniProtKB-KW"/>
</dbReference>
<dbReference type="Gene3D" id="3.40.960.10">
    <property type="entry name" value="VSR Endonuclease"/>
    <property type="match status" value="1"/>
</dbReference>
<comment type="caution">
    <text evidence="8">The sequence shown here is derived from an EMBL/GenBank/DDBJ whole genome shotgun (WGS) entry which is preliminary data.</text>
</comment>
<dbReference type="EMBL" id="ARYH01000002">
    <property type="protein sequence ID" value="KCZ83521.1"/>
    <property type="molecule type" value="Genomic_DNA"/>
</dbReference>
<keyword evidence="2 6" id="KW-0255">Endonuclease</keyword>
<dbReference type="InterPro" id="IPR011335">
    <property type="entry name" value="Restrct_endonuc-II-like"/>
</dbReference>
<keyword evidence="1 6" id="KW-0540">Nuclease</keyword>
<dbReference type="STRING" id="1280949.HAD_12994"/>
<keyword evidence="3 6" id="KW-0227">DNA damage</keyword>
<proteinExistence type="inferred from homology"/>
<feature type="region of interest" description="Disordered" evidence="7">
    <location>
        <begin position="1"/>
        <end position="20"/>
    </location>
</feature>
<name>A0A069E1E4_9PROT</name>
<evidence type="ECO:0000256" key="3">
    <source>
        <dbReference type="ARBA" id="ARBA00022763"/>
    </source>
</evidence>
<dbReference type="NCBIfam" id="TIGR00632">
    <property type="entry name" value="vsr"/>
    <property type="match status" value="1"/>
</dbReference>
<keyword evidence="5 6" id="KW-0234">DNA repair</keyword>
<dbReference type="EC" id="3.1.-.-" evidence="6"/>
<dbReference type="SUPFAM" id="SSF52980">
    <property type="entry name" value="Restriction endonuclease-like"/>
    <property type="match status" value="1"/>
</dbReference>
<organism evidence="8 9">
    <name type="scientific">Hyphomonas adhaerens MHS-3</name>
    <dbReference type="NCBI Taxonomy" id="1280949"/>
    <lineage>
        <taxon>Bacteria</taxon>
        <taxon>Pseudomonadati</taxon>
        <taxon>Pseudomonadota</taxon>
        <taxon>Alphaproteobacteria</taxon>
        <taxon>Hyphomonadales</taxon>
        <taxon>Hyphomonadaceae</taxon>
        <taxon>Hyphomonas</taxon>
    </lineage>
</organism>
<dbReference type="Proteomes" id="UP000027446">
    <property type="component" value="Unassembled WGS sequence"/>
</dbReference>